<dbReference type="EMBL" id="CP049109">
    <property type="protein sequence ID" value="QIG81865.1"/>
    <property type="molecule type" value="Genomic_DNA"/>
</dbReference>
<dbReference type="PANTHER" id="PTHR44591:SF3">
    <property type="entry name" value="RESPONSE REGULATORY DOMAIN-CONTAINING PROTEIN"/>
    <property type="match status" value="1"/>
</dbReference>
<evidence type="ECO:0000256" key="1">
    <source>
        <dbReference type="ARBA" id="ARBA00022553"/>
    </source>
</evidence>
<dbReference type="InterPro" id="IPR050595">
    <property type="entry name" value="Bact_response_regulator"/>
</dbReference>
<evidence type="ECO:0000259" key="3">
    <source>
        <dbReference type="PROSITE" id="PS50110"/>
    </source>
</evidence>
<evidence type="ECO:0000256" key="2">
    <source>
        <dbReference type="PROSITE-ProRule" id="PRU00169"/>
    </source>
</evidence>
<proteinExistence type="predicted"/>
<accession>A0A6G6YAB0</accession>
<dbReference type="PROSITE" id="PS50110">
    <property type="entry name" value="RESPONSE_REGULATORY"/>
    <property type="match status" value="1"/>
</dbReference>
<gene>
    <name evidence="4" type="ORF">G5C33_08735</name>
</gene>
<dbReference type="InterPro" id="IPR001789">
    <property type="entry name" value="Sig_transdc_resp-reg_receiver"/>
</dbReference>
<reference evidence="4 5" key="1">
    <citation type="submission" date="2020-02" db="EMBL/GenBank/DDBJ databases">
        <authorList>
            <person name="Zheng R.K."/>
            <person name="Sun C.M."/>
        </authorList>
    </citation>
    <scope>NUCLEOTIDE SEQUENCE [LARGE SCALE GENOMIC DNA]</scope>
    <source>
        <strain evidence="5">zrk23</strain>
    </source>
</reference>
<keyword evidence="1 2" id="KW-0597">Phosphoprotein</keyword>
<dbReference type="InterPro" id="IPR011006">
    <property type="entry name" value="CheY-like_superfamily"/>
</dbReference>
<feature type="domain" description="Response regulatory" evidence="3">
    <location>
        <begin position="1"/>
        <end position="113"/>
    </location>
</feature>
<name>A0A6G6YAB0_9SPHN</name>
<dbReference type="Proteomes" id="UP000501568">
    <property type="component" value="Chromosome"/>
</dbReference>
<evidence type="ECO:0000313" key="4">
    <source>
        <dbReference type="EMBL" id="QIG81865.1"/>
    </source>
</evidence>
<sequence>MLVEDDDGVRRGLQLLLEGQGFAVQSFASAGPVVADPDSLTATHLVVDYALPDQDGVHLVEALRKRGWKGIGVLITAYATEPLREAAQAAGFAAVIDKPFRDSQLLNALDGRRAAPGPA</sequence>
<protein>
    <submittedName>
        <fullName evidence="4">Response regulator</fullName>
    </submittedName>
</protein>
<dbReference type="SMART" id="SM00448">
    <property type="entry name" value="REC"/>
    <property type="match status" value="1"/>
</dbReference>
<dbReference type="AlphaFoldDB" id="A0A6G6YAB0"/>
<evidence type="ECO:0000313" key="5">
    <source>
        <dbReference type="Proteomes" id="UP000501568"/>
    </source>
</evidence>
<dbReference type="SUPFAM" id="SSF52172">
    <property type="entry name" value="CheY-like"/>
    <property type="match status" value="1"/>
</dbReference>
<dbReference type="GO" id="GO:0000160">
    <property type="term" value="P:phosphorelay signal transduction system"/>
    <property type="evidence" value="ECO:0007669"/>
    <property type="project" value="InterPro"/>
</dbReference>
<feature type="modified residue" description="4-aspartylphosphate" evidence="2">
    <location>
        <position position="48"/>
    </location>
</feature>
<keyword evidence="5" id="KW-1185">Reference proteome</keyword>
<dbReference type="KEGG" id="spzr:G5C33_08735"/>
<dbReference type="Gene3D" id="3.40.50.2300">
    <property type="match status" value="1"/>
</dbReference>
<dbReference type="PANTHER" id="PTHR44591">
    <property type="entry name" value="STRESS RESPONSE REGULATOR PROTEIN 1"/>
    <property type="match status" value="1"/>
</dbReference>
<dbReference type="Pfam" id="PF00072">
    <property type="entry name" value="Response_reg"/>
    <property type="match status" value="1"/>
</dbReference>
<organism evidence="4 5">
    <name type="scientific">Stakelama tenebrarum</name>
    <dbReference type="NCBI Taxonomy" id="2711215"/>
    <lineage>
        <taxon>Bacteria</taxon>
        <taxon>Pseudomonadati</taxon>
        <taxon>Pseudomonadota</taxon>
        <taxon>Alphaproteobacteria</taxon>
        <taxon>Sphingomonadales</taxon>
        <taxon>Sphingomonadaceae</taxon>
        <taxon>Stakelama</taxon>
    </lineage>
</organism>